<keyword evidence="3" id="KW-1185">Reference proteome</keyword>
<proteinExistence type="predicted"/>
<reference evidence="3" key="1">
    <citation type="submission" date="2016-12" db="EMBL/GenBank/DDBJ databases">
        <authorList>
            <person name="Varghese N."/>
            <person name="Submissions S."/>
        </authorList>
    </citation>
    <scope>NUCLEOTIDE SEQUENCE [LARGE SCALE GENOMIC DNA]</scope>
    <source>
        <strain evidence="3">DSM 25035</strain>
    </source>
</reference>
<dbReference type="PROSITE" id="PS51257">
    <property type="entry name" value="PROKAR_LIPOPROTEIN"/>
    <property type="match status" value="1"/>
</dbReference>
<organism evidence="2 3">
    <name type="scientific">Algoriphagus zhangzhouensis</name>
    <dbReference type="NCBI Taxonomy" id="1073327"/>
    <lineage>
        <taxon>Bacteria</taxon>
        <taxon>Pseudomonadati</taxon>
        <taxon>Bacteroidota</taxon>
        <taxon>Cytophagia</taxon>
        <taxon>Cytophagales</taxon>
        <taxon>Cyclobacteriaceae</taxon>
        <taxon>Algoriphagus</taxon>
    </lineage>
</organism>
<dbReference type="EMBL" id="FRXN01000003">
    <property type="protein sequence ID" value="SHO63295.1"/>
    <property type="molecule type" value="Genomic_DNA"/>
</dbReference>
<accession>A0A1M7ZEG0</accession>
<feature type="region of interest" description="Disordered" evidence="1">
    <location>
        <begin position="21"/>
        <end position="56"/>
    </location>
</feature>
<dbReference type="RefSeq" id="WP_166669833.1">
    <property type="nucleotide sequence ID" value="NZ_FRXN01000003.1"/>
</dbReference>
<evidence type="ECO:0000313" key="2">
    <source>
        <dbReference type="EMBL" id="SHO63295.1"/>
    </source>
</evidence>
<gene>
    <name evidence="2" type="ORF">SAMN04488108_2657</name>
</gene>
<dbReference type="Proteomes" id="UP000184609">
    <property type="component" value="Unassembled WGS sequence"/>
</dbReference>
<dbReference type="AlphaFoldDB" id="A0A1M7ZEG0"/>
<feature type="compositionally biased region" description="Polar residues" evidence="1">
    <location>
        <begin position="30"/>
        <end position="40"/>
    </location>
</feature>
<sequence length="56" mass="6235">MKPIYSLFLLALLFACQPQRESQIEAKPEPSSTKPRTIVTTDGEIDDRGSSVLRIS</sequence>
<evidence type="ECO:0000256" key="1">
    <source>
        <dbReference type="SAM" id="MobiDB-lite"/>
    </source>
</evidence>
<name>A0A1M7ZEG0_9BACT</name>
<protein>
    <submittedName>
        <fullName evidence="2">Uncharacterized protein</fullName>
    </submittedName>
</protein>
<evidence type="ECO:0000313" key="3">
    <source>
        <dbReference type="Proteomes" id="UP000184609"/>
    </source>
</evidence>